<dbReference type="InterPro" id="IPR009057">
    <property type="entry name" value="Homeodomain-like_sf"/>
</dbReference>
<dbReference type="SUPFAM" id="SSF46689">
    <property type="entry name" value="Homeodomain-like"/>
    <property type="match status" value="1"/>
</dbReference>
<reference evidence="1 2" key="1">
    <citation type="submission" date="2017-05" db="EMBL/GenBank/DDBJ databases">
        <authorList>
            <person name="Varghese N."/>
            <person name="Submissions S."/>
        </authorList>
    </citation>
    <scope>NUCLEOTIDE SEQUENCE [LARGE SCALE GENOMIC DNA]</scope>
    <source>
        <strain evidence="1 2">DSM 21985</strain>
    </source>
</reference>
<dbReference type="OrthoDB" id="9809529at2"/>
<sequence length="76" mass="8355">MDVIQSNPDILGGTSVFKGTRVPIQTLFDYLEEGSSLDDFLKDYPTVKKQQAISVLEIAGKVVSSKDFKLPHETAP</sequence>
<gene>
    <name evidence="1" type="ORF">SAMN06265219_102179</name>
</gene>
<organism evidence="1 2">
    <name type="scientific">Gracilimonas mengyeensis</name>
    <dbReference type="NCBI Taxonomy" id="1302730"/>
    <lineage>
        <taxon>Bacteria</taxon>
        <taxon>Pseudomonadati</taxon>
        <taxon>Balneolota</taxon>
        <taxon>Balneolia</taxon>
        <taxon>Balneolales</taxon>
        <taxon>Balneolaceae</taxon>
        <taxon>Gracilimonas</taxon>
    </lineage>
</organism>
<dbReference type="InterPro" id="IPR036388">
    <property type="entry name" value="WH-like_DNA-bd_sf"/>
</dbReference>
<dbReference type="Pfam" id="PF04255">
    <property type="entry name" value="DUF433"/>
    <property type="match status" value="1"/>
</dbReference>
<dbReference type="RefSeq" id="WP_142453194.1">
    <property type="nucleotide sequence ID" value="NZ_FXTP01000002.1"/>
</dbReference>
<keyword evidence="2" id="KW-1185">Reference proteome</keyword>
<evidence type="ECO:0000313" key="1">
    <source>
        <dbReference type="EMBL" id="SMO44695.1"/>
    </source>
</evidence>
<evidence type="ECO:0000313" key="2">
    <source>
        <dbReference type="Proteomes" id="UP000317557"/>
    </source>
</evidence>
<dbReference type="AlphaFoldDB" id="A0A521BC40"/>
<dbReference type="PANTHER" id="PTHR34849">
    <property type="entry name" value="SSL5025 PROTEIN"/>
    <property type="match status" value="1"/>
</dbReference>
<protein>
    <submittedName>
        <fullName evidence="1">Uncharacterized conserved protein, DUF433 family</fullName>
    </submittedName>
</protein>
<dbReference type="Gene3D" id="1.10.10.10">
    <property type="entry name" value="Winged helix-like DNA-binding domain superfamily/Winged helix DNA-binding domain"/>
    <property type="match status" value="1"/>
</dbReference>
<dbReference type="PANTHER" id="PTHR34849:SF3">
    <property type="entry name" value="SSR2962 PROTEIN"/>
    <property type="match status" value="1"/>
</dbReference>
<dbReference type="Proteomes" id="UP000317557">
    <property type="component" value="Unassembled WGS sequence"/>
</dbReference>
<proteinExistence type="predicted"/>
<dbReference type="InterPro" id="IPR007367">
    <property type="entry name" value="DUF433"/>
</dbReference>
<dbReference type="EMBL" id="FXTP01000002">
    <property type="protein sequence ID" value="SMO44695.1"/>
    <property type="molecule type" value="Genomic_DNA"/>
</dbReference>
<accession>A0A521BC40</accession>
<name>A0A521BC40_9BACT</name>